<evidence type="ECO:0000256" key="3">
    <source>
        <dbReference type="ARBA" id="ARBA00022741"/>
    </source>
</evidence>
<keyword evidence="4 7" id="KW-0418">Kinase</keyword>
<protein>
    <recommendedName>
        <fullName evidence="7">Shikimate kinase</fullName>
        <shortName evidence="7">SK</shortName>
        <ecNumber evidence="7">2.7.1.71</ecNumber>
    </recommendedName>
</protein>
<dbReference type="Pfam" id="PF01202">
    <property type="entry name" value="SKI"/>
    <property type="match status" value="1"/>
</dbReference>
<evidence type="ECO:0000313" key="9">
    <source>
        <dbReference type="Proteomes" id="UP000181976"/>
    </source>
</evidence>
<feature type="binding site" evidence="7">
    <location>
        <position position="157"/>
    </location>
    <ligand>
        <name>ATP</name>
        <dbReference type="ChEBI" id="CHEBI:30616"/>
    </ligand>
</feature>
<dbReference type="PRINTS" id="PR01100">
    <property type="entry name" value="SHIKIMTKNASE"/>
</dbReference>
<name>A0A1I1UQW0_9BACT</name>
<dbReference type="InterPro" id="IPR027417">
    <property type="entry name" value="P-loop_NTPase"/>
</dbReference>
<evidence type="ECO:0000256" key="2">
    <source>
        <dbReference type="ARBA" id="ARBA00022679"/>
    </source>
</evidence>
<comment type="catalytic activity">
    <reaction evidence="7">
        <text>shikimate + ATP = 3-phosphoshikimate + ADP + H(+)</text>
        <dbReference type="Rhea" id="RHEA:13121"/>
        <dbReference type="ChEBI" id="CHEBI:15378"/>
        <dbReference type="ChEBI" id="CHEBI:30616"/>
        <dbReference type="ChEBI" id="CHEBI:36208"/>
        <dbReference type="ChEBI" id="CHEBI:145989"/>
        <dbReference type="ChEBI" id="CHEBI:456216"/>
        <dbReference type="EC" id="2.7.1.71"/>
    </reaction>
</comment>
<keyword evidence="6 7" id="KW-0057">Aromatic amino acid biosynthesis</keyword>
<accession>A0A1I1UQW0</accession>
<dbReference type="GO" id="GO:0009423">
    <property type="term" value="P:chorismate biosynthetic process"/>
    <property type="evidence" value="ECO:0007669"/>
    <property type="project" value="UniProtKB-UniRule"/>
</dbReference>
<feature type="binding site" evidence="7">
    <location>
        <position position="58"/>
    </location>
    <ligand>
        <name>substrate</name>
    </ligand>
</feature>
<organism evidence="8 9">
    <name type="scientific">Thermophagus xiamenensis</name>
    <dbReference type="NCBI Taxonomy" id="385682"/>
    <lineage>
        <taxon>Bacteria</taxon>
        <taxon>Pseudomonadati</taxon>
        <taxon>Bacteroidota</taxon>
        <taxon>Bacteroidia</taxon>
        <taxon>Marinilabiliales</taxon>
        <taxon>Marinilabiliaceae</taxon>
        <taxon>Thermophagus</taxon>
    </lineage>
</organism>
<dbReference type="RefSeq" id="WP_010526925.1">
    <property type="nucleotide sequence ID" value="NZ_AFSL01000023.1"/>
</dbReference>
<feature type="binding site" evidence="7">
    <location>
        <position position="119"/>
    </location>
    <ligand>
        <name>ATP</name>
        <dbReference type="ChEBI" id="CHEBI:30616"/>
    </ligand>
</feature>
<proteinExistence type="inferred from homology"/>
<keyword evidence="5 7" id="KW-0067">ATP-binding</keyword>
<comment type="function">
    <text evidence="7">Catalyzes the specific phosphorylation of the 3-hydroxyl group of shikimic acid using ATP as a cosubstrate.</text>
</comment>
<feature type="binding site" evidence="7">
    <location>
        <position position="80"/>
    </location>
    <ligand>
        <name>substrate</name>
    </ligand>
</feature>
<keyword evidence="7" id="KW-0479">Metal-binding</keyword>
<dbReference type="CDD" id="cd00464">
    <property type="entry name" value="SK"/>
    <property type="match status" value="1"/>
</dbReference>
<comment type="similarity">
    <text evidence="7">Belongs to the shikimate kinase family.</text>
</comment>
<dbReference type="NCBIfam" id="NF010555">
    <property type="entry name" value="PRK13949.1"/>
    <property type="match status" value="1"/>
</dbReference>
<dbReference type="PANTHER" id="PTHR21087">
    <property type="entry name" value="SHIKIMATE KINASE"/>
    <property type="match status" value="1"/>
</dbReference>
<dbReference type="HAMAP" id="MF_00109">
    <property type="entry name" value="Shikimate_kinase"/>
    <property type="match status" value="1"/>
</dbReference>
<gene>
    <name evidence="7" type="primary">aroK</name>
    <name evidence="8" type="ORF">SAMN05444380_101169</name>
</gene>
<evidence type="ECO:0000256" key="6">
    <source>
        <dbReference type="ARBA" id="ARBA00023141"/>
    </source>
</evidence>
<dbReference type="PANTHER" id="PTHR21087:SF16">
    <property type="entry name" value="SHIKIMATE KINASE 1, CHLOROPLASTIC"/>
    <property type="match status" value="1"/>
</dbReference>
<keyword evidence="9" id="KW-1185">Reference proteome</keyword>
<dbReference type="GO" id="GO:0000287">
    <property type="term" value="F:magnesium ion binding"/>
    <property type="evidence" value="ECO:0007669"/>
    <property type="project" value="UniProtKB-UniRule"/>
</dbReference>
<comment type="cofactor">
    <cofactor evidence="7">
        <name>Mg(2+)</name>
        <dbReference type="ChEBI" id="CHEBI:18420"/>
    </cofactor>
    <text evidence="7">Binds 1 Mg(2+) ion per subunit.</text>
</comment>
<dbReference type="GO" id="GO:0009073">
    <property type="term" value="P:aromatic amino acid family biosynthetic process"/>
    <property type="evidence" value="ECO:0007669"/>
    <property type="project" value="UniProtKB-KW"/>
</dbReference>
<evidence type="ECO:0000256" key="7">
    <source>
        <dbReference type="HAMAP-Rule" id="MF_00109"/>
    </source>
</evidence>
<comment type="subunit">
    <text evidence="7">Monomer.</text>
</comment>
<dbReference type="SUPFAM" id="SSF52540">
    <property type="entry name" value="P-loop containing nucleoside triphosphate hydrolases"/>
    <property type="match status" value="1"/>
</dbReference>
<comment type="subcellular location">
    <subcellularLocation>
        <location evidence="7">Cytoplasm</location>
    </subcellularLocation>
</comment>
<dbReference type="FunCoup" id="A0A1I1UQW0">
    <property type="interactions" value="487"/>
</dbReference>
<dbReference type="AlphaFoldDB" id="A0A1I1UQW0"/>
<dbReference type="OrthoDB" id="9800332at2"/>
<dbReference type="STRING" id="385682.SAMN05444380_101169"/>
<sequence length="173" mass="19687">MTKPIYLTGFMGSGKTTFGRLLAKHLNREFIDLDHFIEQQEGVSISQIFSDLGEDEFRKLEHKVLLSTVDKTNAVIATGGGTPCYFNNMDFMNNHGTTIYLKVNVEDLVNRLLPAKNHRPLIADKEESELREFISRKLSERAPYYNKAKIIADTSTRSPSDTLRIVTRALELH</sequence>
<dbReference type="Proteomes" id="UP000181976">
    <property type="component" value="Unassembled WGS sequence"/>
</dbReference>
<feature type="binding site" evidence="7">
    <location>
        <position position="16"/>
    </location>
    <ligand>
        <name>Mg(2+)</name>
        <dbReference type="ChEBI" id="CHEBI:18420"/>
    </ligand>
</feature>
<reference evidence="8 9" key="1">
    <citation type="submission" date="2016-10" db="EMBL/GenBank/DDBJ databases">
        <authorList>
            <person name="de Groot N.N."/>
        </authorList>
    </citation>
    <scope>NUCLEOTIDE SEQUENCE [LARGE SCALE GENOMIC DNA]</scope>
    <source>
        <strain evidence="8 9">DSM 19012</strain>
    </source>
</reference>
<feature type="binding site" evidence="7">
    <location>
        <position position="34"/>
    </location>
    <ligand>
        <name>substrate</name>
    </ligand>
</feature>
<dbReference type="Gene3D" id="3.40.50.300">
    <property type="entry name" value="P-loop containing nucleotide triphosphate hydrolases"/>
    <property type="match status" value="1"/>
</dbReference>
<evidence type="ECO:0000313" key="8">
    <source>
        <dbReference type="EMBL" id="SFD73176.1"/>
    </source>
</evidence>
<keyword evidence="7" id="KW-0460">Magnesium</keyword>
<keyword evidence="2 7" id="KW-0808">Transferase</keyword>
<feature type="binding site" evidence="7">
    <location>
        <begin position="12"/>
        <end position="17"/>
    </location>
    <ligand>
        <name>ATP</name>
        <dbReference type="ChEBI" id="CHEBI:30616"/>
    </ligand>
</feature>
<keyword evidence="1 7" id="KW-0028">Amino-acid biosynthesis</keyword>
<dbReference type="eggNOG" id="COG0703">
    <property type="taxonomic scope" value="Bacteria"/>
</dbReference>
<dbReference type="GO" id="GO:0004765">
    <property type="term" value="F:shikimate kinase activity"/>
    <property type="evidence" value="ECO:0007669"/>
    <property type="project" value="UniProtKB-UniRule"/>
</dbReference>
<dbReference type="GO" id="GO:0008652">
    <property type="term" value="P:amino acid biosynthetic process"/>
    <property type="evidence" value="ECO:0007669"/>
    <property type="project" value="UniProtKB-KW"/>
</dbReference>
<evidence type="ECO:0000256" key="1">
    <source>
        <dbReference type="ARBA" id="ARBA00022605"/>
    </source>
</evidence>
<dbReference type="InParanoid" id="A0A1I1UQW0"/>
<keyword evidence="3 7" id="KW-0547">Nucleotide-binding</keyword>
<evidence type="ECO:0000256" key="5">
    <source>
        <dbReference type="ARBA" id="ARBA00022840"/>
    </source>
</evidence>
<dbReference type="EMBL" id="FONA01000001">
    <property type="protein sequence ID" value="SFD73176.1"/>
    <property type="molecule type" value="Genomic_DNA"/>
</dbReference>
<dbReference type="InterPro" id="IPR000623">
    <property type="entry name" value="Shikimate_kinase/TSH1"/>
</dbReference>
<dbReference type="UniPathway" id="UPA00053">
    <property type="reaction ID" value="UER00088"/>
</dbReference>
<dbReference type="EC" id="2.7.1.71" evidence="7"/>
<dbReference type="GO" id="GO:0005524">
    <property type="term" value="F:ATP binding"/>
    <property type="evidence" value="ECO:0007669"/>
    <property type="project" value="UniProtKB-UniRule"/>
</dbReference>
<evidence type="ECO:0000256" key="4">
    <source>
        <dbReference type="ARBA" id="ARBA00022777"/>
    </source>
</evidence>
<keyword evidence="7" id="KW-0963">Cytoplasm</keyword>
<dbReference type="InterPro" id="IPR031322">
    <property type="entry name" value="Shikimate/glucono_kinase"/>
</dbReference>
<feature type="binding site" evidence="7">
    <location>
        <position position="141"/>
    </location>
    <ligand>
        <name>substrate</name>
    </ligand>
</feature>
<dbReference type="GO" id="GO:0005829">
    <property type="term" value="C:cytosol"/>
    <property type="evidence" value="ECO:0007669"/>
    <property type="project" value="TreeGrafter"/>
</dbReference>
<comment type="pathway">
    <text evidence="7">Metabolic intermediate biosynthesis; chorismate biosynthesis; chorismate from D-erythrose 4-phosphate and phosphoenolpyruvate: step 5/7.</text>
</comment>